<gene>
    <name evidence="4" type="ORF">SAMN05421757_103313</name>
</gene>
<dbReference type="GO" id="GO:0004713">
    <property type="term" value="F:protein tyrosine kinase activity"/>
    <property type="evidence" value="ECO:0007669"/>
    <property type="project" value="TreeGrafter"/>
</dbReference>
<dbReference type="PANTHER" id="PTHR32309">
    <property type="entry name" value="TYROSINE-PROTEIN KINASE"/>
    <property type="match status" value="1"/>
</dbReference>
<protein>
    <submittedName>
        <fullName evidence="4">Chromosome partitioning ATPase, Mrp family, contains Fe-S cluster</fullName>
    </submittedName>
</protein>
<dbReference type="SUPFAM" id="SSF52540">
    <property type="entry name" value="P-loop containing nucleoside triphosphate hydrolases"/>
    <property type="match status" value="1"/>
</dbReference>
<feature type="region of interest" description="Disordered" evidence="3">
    <location>
        <begin position="1"/>
        <end position="72"/>
    </location>
</feature>
<dbReference type="CDD" id="cd05387">
    <property type="entry name" value="BY-kinase"/>
    <property type="match status" value="1"/>
</dbReference>
<dbReference type="AlphaFoldDB" id="A0A239HD34"/>
<dbReference type="InterPro" id="IPR005702">
    <property type="entry name" value="Wzc-like_C"/>
</dbReference>
<keyword evidence="5" id="KW-1185">Reference proteome</keyword>
<dbReference type="EMBL" id="FZOY01000003">
    <property type="protein sequence ID" value="SNS78154.1"/>
    <property type="molecule type" value="Genomic_DNA"/>
</dbReference>
<dbReference type="Proteomes" id="UP000198426">
    <property type="component" value="Unassembled WGS sequence"/>
</dbReference>
<evidence type="ECO:0000256" key="3">
    <source>
        <dbReference type="SAM" id="MobiDB-lite"/>
    </source>
</evidence>
<dbReference type="OrthoDB" id="9775724at2"/>
<proteinExistence type="predicted"/>
<evidence type="ECO:0000313" key="4">
    <source>
        <dbReference type="EMBL" id="SNS78154.1"/>
    </source>
</evidence>
<evidence type="ECO:0000256" key="2">
    <source>
        <dbReference type="ARBA" id="ARBA00022840"/>
    </source>
</evidence>
<reference evidence="4 5" key="1">
    <citation type="submission" date="2017-06" db="EMBL/GenBank/DDBJ databases">
        <authorList>
            <person name="Kim H.J."/>
            <person name="Triplett B.A."/>
        </authorList>
    </citation>
    <scope>NUCLEOTIDE SEQUENCE [LARGE SCALE GENOMIC DNA]</scope>
    <source>
        <strain evidence="4 5">DSM 29339</strain>
    </source>
</reference>
<keyword evidence="2" id="KW-0067">ATP-binding</keyword>
<accession>A0A239HD34</accession>
<dbReference type="Gene3D" id="3.40.50.300">
    <property type="entry name" value="P-loop containing nucleotide triphosphate hydrolases"/>
    <property type="match status" value="1"/>
</dbReference>
<dbReference type="RefSeq" id="WP_089232900.1">
    <property type="nucleotide sequence ID" value="NZ_FZOY01000003.1"/>
</dbReference>
<feature type="compositionally biased region" description="Basic and acidic residues" evidence="3">
    <location>
        <begin position="1"/>
        <end position="18"/>
    </location>
</feature>
<evidence type="ECO:0000313" key="5">
    <source>
        <dbReference type="Proteomes" id="UP000198426"/>
    </source>
</evidence>
<keyword evidence="1" id="KW-0547">Nucleotide-binding</keyword>
<dbReference type="GO" id="GO:0005886">
    <property type="term" value="C:plasma membrane"/>
    <property type="evidence" value="ECO:0007669"/>
    <property type="project" value="TreeGrafter"/>
</dbReference>
<sequence>MDRLHAAIEKARAEREKALAGQPSRPLSPPPLPTGATQDPLLGPAAAPQTPFPVSPPTDPAPAVGRGRPQVWQSLRPFDREARELKRNRLLALRGGKEAVPFDLLRTRMLHQLKQNGWRRVGIVSPTPECGKTTVAANLAFAFARQPDVTALLLDFDLRRPRLAKMLGQSVEHGMADVLRGSVSFADHALRLSENVAIGMNVAPAVAPSELLQSERTVSALAQIEAEFAPDVVLFDLPPMLSTDDNYGFLQRVDCVLLLAAAEQTTIDQIDVSLRQLNDLTTVLGVVLNKNRFASSTYGYNSDYYY</sequence>
<organism evidence="4 5">
    <name type="scientific">Tropicimonas sediminicola</name>
    <dbReference type="NCBI Taxonomy" id="1031541"/>
    <lineage>
        <taxon>Bacteria</taxon>
        <taxon>Pseudomonadati</taxon>
        <taxon>Pseudomonadota</taxon>
        <taxon>Alphaproteobacteria</taxon>
        <taxon>Rhodobacterales</taxon>
        <taxon>Roseobacteraceae</taxon>
        <taxon>Tropicimonas</taxon>
    </lineage>
</organism>
<dbReference type="PANTHER" id="PTHR32309:SF13">
    <property type="entry name" value="FERRIC ENTEROBACTIN TRANSPORT PROTEIN FEPE"/>
    <property type="match status" value="1"/>
</dbReference>
<evidence type="ECO:0000256" key="1">
    <source>
        <dbReference type="ARBA" id="ARBA00022741"/>
    </source>
</evidence>
<feature type="compositionally biased region" description="Pro residues" evidence="3">
    <location>
        <begin position="50"/>
        <end position="60"/>
    </location>
</feature>
<dbReference type="InterPro" id="IPR050445">
    <property type="entry name" value="Bact_polysacc_biosynth/exp"/>
</dbReference>
<name>A0A239HD34_9RHOB</name>
<dbReference type="InterPro" id="IPR027417">
    <property type="entry name" value="P-loop_NTPase"/>
</dbReference>